<reference evidence="1 2" key="2">
    <citation type="journal article" date="2022" name="Mol. Ecol. Resour.">
        <title>The genomes of chicory, endive, great burdock and yacon provide insights into Asteraceae paleo-polyploidization history and plant inulin production.</title>
        <authorList>
            <person name="Fan W."/>
            <person name="Wang S."/>
            <person name="Wang H."/>
            <person name="Wang A."/>
            <person name="Jiang F."/>
            <person name="Liu H."/>
            <person name="Zhao H."/>
            <person name="Xu D."/>
            <person name="Zhang Y."/>
        </authorList>
    </citation>
    <scope>NUCLEOTIDE SEQUENCE [LARGE SCALE GENOMIC DNA]</scope>
    <source>
        <strain evidence="2">cv. Punajuju</strain>
        <tissue evidence="1">Leaves</tissue>
    </source>
</reference>
<reference evidence="2" key="1">
    <citation type="journal article" date="2022" name="Mol. Ecol. Resour.">
        <title>The genomes of chicory, endive, great burdock and yacon provide insights into Asteraceae palaeo-polyploidization history and plant inulin production.</title>
        <authorList>
            <person name="Fan W."/>
            <person name="Wang S."/>
            <person name="Wang H."/>
            <person name="Wang A."/>
            <person name="Jiang F."/>
            <person name="Liu H."/>
            <person name="Zhao H."/>
            <person name="Xu D."/>
            <person name="Zhang Y."/>
        </authorList>
    </citation>
    <scope>NUCLEOTIDE SEQUENCE [LARGE SCALE GENOMIC DNA]</scope>
    <source>
        <strain evidence="2">cv. Punajuju</strain>
    </source>
</reference>
<keyword evidence="2" id="KW-1185">Reference proteome</keyword>
<evidence type="ECO:0000313" key="1">
    <source>
        <dbReference type="EMBL" id="KAI3780248.1"/>
    </source>
</evidence>
<organism evidence="1 2">
    <name type="scientific">Cichorium intybus</name>
    <name type="common">Chicory</name>
    <dbReference type="NCBI Taxonomy" id="13427"/>
    <lineage>
        <taxon>Eukaryota</taxon>
        <taxon>Viridiplantae</taxon>
        <taxon>Streptophyta</taxon>
        <taxon>Embryophyta</taxon>
        <taxon>Tracheophyta</taxon>
        <taxon>Spermatophyta</taxon>
        <taxon>Magnoliopsida</taxon>
        <taxon>eudicotyledons</taxon>
        <taxon>Gunneridae</taxon>
        <taxon>Pentapetalae</taxon>
        <taxon>asterids</taxon>
        <taxon>campanulids</taxon>
        <taxon>Asterales</taxon>
        <taxon>Asteraceae</taxon>
        <taxon>Cichorioideae</taxon>
        <taxon>Cichorieae</taxon>
        <taxon>Cichoriinae</taxon>
        <taxon>Cichorium</taxon>
    </lineage>
</organism>
<protein>
    <submittedName>
        <fullName evidence="1">Uncharacterized protein</fullName>
    </submittedName>
</protein>
<name>A0ACB9G9U9_CICIN</name>
<dbReference type="EMBL" id="CM042010">
    <property type="protein sequence ID" value="KAI3780248.1"/>
    <property type="molecule type" value="Genomic_DNA"/>
</dbReference>
<gene>
    <name evidence="1" type="ORF">L2E82_10219</name>
</gene>
<evidence type="ECO:0000313" key="2">
    <source>
        <dbReference type="Proteomes" id="UP001055811"/>
    </source>
</evidence>
<proteinExistence type="predicted"/>
<sequence length="136" mass="15759">MNHSYNESYHPQMKVMINMASTSNVEVEADINGLDESDDDSYEPFLDDLDKHKLQRDATESQFLVSQFDDGVPATQDEDEHEAVSETRLDYELPVLFSKEDENDFLDEHDHVVDVPVYSTKPRKPSERILKNKPRN</sequence>
<accession>A0ACB9G9U9</accession>
<comment type="caution">
    <text evidence="1">The sequence shown here is derived from an EMBL/GenBank/DDBJ whole genome shotgun (WGS) entry which is preliminary data.</text>
</comment>
<dbReference type="Proteomes" id="UP001055811">
    <property type="component" value="Linkage Group LG02"/>
</dbReference>